<evidence type="ECO:0000313" key="3">
    <source>
        <dbReference type="EMBL" id="MFD1045383.1"/>
    </source>
</evidence>
<dbReference type="InterPro" id="IPR000073">
    <property type="entry name" value="AB_hydrolase_1"/>
</dbReference>
<protein>
    <submittedName>
        <fullName evidence="3">Alpha/beta fold hydrolase</fullName>
    </submittedName>
</protein>
<evidence type="ECO:0000313" key="4">
    <source>
        <dbReference type="Proteomes" id="UP001597045"/>
    </source>
</evidence>
<evidence type="ECO:0000259" key="2">
    <source>
        <dbReference type="Pfam" id="PF08386"/>
    </source>
</evidence>
<dbReference type="InterPro" id="IPR029058">
    <property type="entry name" value="AB_hydrolase_fold"/>
</dbReference>
<reference evidence="4" key="1">
    <citation type="journal article" date="2019" name="Int. J. Syst. Evol. Microbiol.">
        <title>The Global Catalogue of Microorganisms (GCM) 10K type strain sequencing project: providing services to taxonomists for standard genome sequencing and annotation.</title>
        <authorList>
            <consortium name="The Broad Institute Genomics Platform"/>
            <consortium name="The Broad Institute Genome Sequencing Center for Infectious Disease"/>
            <person name="Wu L."/>
            <person name="Ma J."/>
        </authorList>
    </citation>
    <scope>NUCLEOTIDE SEQUENCE [LARGE SCALE GENOMIC DNA]</scope>
    <source>
        <strain evidence="4">JCM 31486</strain>
    </source>
</reference>
<comment type="caution">
    <text evidence="3">The sequence shown here is derived from an EMBL/GenBank/DDBJ whole genome shotgun (WGS) entry which is preliminary data.</text>
</comment>
<feature type="domain" description="Peptidase S33 tripeptidyl aminopeptidase-like C-terminal" evidence="2">
    <location>
        <begin position="273"/>
        <end position="371"/>
    </location>
</feature>
<dbReference type="Pfam" id="PF08386">
    <property type="entry name" value="Abhydrolase_4"/>
    <property type="match status" value="1"/>
</dbReference>
<name>A0ABW3M3X8_9PSEU</name>
<proteinExistence type="predicted"/>
<feature type="domain" description="AB hydrolase-1" evidence="1">
    <location>
        <begin position="67"/>
        <end position="162"/>
    </location>
</feature>
<dbReference type="InterPro" id="IPR013595">
    <property type="entry name" value="Pept_S33_TAP-like_C"/>
</dbReference>
<keyword evidence="4" id="KW-1185">Reference proteome</keyword>
<dbReference type="GO" id="GO:0016787">
    <property type="term" value="F:hydrolase activity"/>
    <property type="evidence" value="ECO:0007669"/>
    <property type="project" value="UniProtKB-KW"/>
</dbReference>
<dbReference type="Gene3D" id="3.40.50.1820">
    <property type="entry name" value="alpha/beta hydrolase"/>
    <property type="match status" value="1"/>
</dbReference>
<dbReference type="Pfam" id="PF00561">
    <property type="entry name" value="Abhydrolase_1"/>
    <property type="match status" value="1"/>
</dbReference>
<keyword evidence="3" id="KW-0378">Hydrolase</keyword>
<organism evidence="3 4">
    <name type="scientific">Kibdelosporangium lantanae</name>
    <dbReference type="NCBI Taxonomy" id="1497396"/>
    <lineage>
        <taxon>Bacteria</taxon>
        <taxon>Bacillati</taxon>
        <taxon>Actinomycetota</taxon>
        <taxon>Actinomycetes</taxon>
        <taxon>Pseudonocardiales</taxon>
        <taxon>Pseudonocardiaceae</taxon>
        <taxon>Kibdelosporangium</taxon>
    </lineage>
</organism>
<dbReference type="Proteomes" id="UP001597045">
    <property type="component" value="Unassembled WGS sequence"/>
</dbReference>
<dbReference type="Gene3D" id="1.10.357.10">
    <property type="entry name" value="Tetracycline Repressor, domain 2"/>
    <property type="match status" value="1"/>
</dbReference>
<dbReference type="SUPFAM" id="SSF53474">
    <property type="entry name" value="alpha/beta-Hydrolases"/>
    <property type="match status" value="1"/>
</dbReference>
<sequence>MPKKTDTRERVLRTASHLFRTQGYHATGLNQVLAAKRPTSQAEFDKLAMLNRQYIKSCREHSGSLVDHLDTRTTARDIDAVRAALGEEKLNYLGFSYGTLMGQQYAEMFPTHIRAMVNDGNMDHSLPSAFDFMVDQTAPVEQNFVEFAQWCDTTPTCALYGQDTKKTYAALRDRAKAGTLTDPATGQPVDFYALANIAFNSGRPPEWNNVANSLKALRDGKGALTASTRAAELVNDVFAGVWCSDWNYPIKDFVEYNSTRAELARRFPNMQWSPYVDNAMTCVGEPLATTNPQHTLKVTGAPPLVMIGNIHDYATVYKWNKTAAAQSGSHLITYEGWYHTAYGPTKLSQCVNTAVEAYLINLTVPSAGLSCPAMEKPTVSTFASEAPAGLY</sequence>
<gene>
    <name evidence="3" type="ORF">ACFQ1S_07170</name>
</gene>
<dbReference type="EMBL" id="JBHTIS010000282">
    <property type="protein sequence ID" value="MFD1045383.1"/>
    <property type="molecule type" value="Genomic_DNA"/>
</dbReference>
<evidence type="ECO:0000259" key="1">
    <source>
        <dbReference type="Pfam" id="PF00561"/>
    </source>
</evidence>
<accession>A0ABW3M3X8</accession>